<comment type="caution">
    <text evidence="8">The sequence shown here is derived from an EMBL/GenBank/DDBJ whole genome shotgun (WGS) entry which is preliminary data.</text>
</comment>
<dbReference type="OrthoDB" id="427518at2759"/>
<dbReference type="GO" id="GO:0016020">
    <property type="term" value="C:membrane"/>
    <property type="evidence" value="ECO:0007669"/>
    <property type="project" value="UniProtKB-SubCell"/>
</dbReference>
<dbReference type="InterPro" id="IPR052374">
    <property type="entry name" value="SERAC1"/>
</dbReference>
<evidence type="ECO:0000256" key="2">
    <source>
        <dbReference type="ARBA" id="ARBA00004240"/>
    </source>
</evidence>
<reference evidence="8 9" key="1">
    <citation type="submission" date="2018-05" db="EMBL/GenBank/DDBJ databases">
        <title>Genome sequencing and assembly of the regulated plant pathogen Lachnellula willkommii and related sister species for the development of diagnostic species identification markers.</title>
        <authorList>
            <person name="Giroux E."/>
            <person name="Bilodeau G."/>
        </authorList>
    </citation>
    <scope>NUCLEOTIDE SEQUENCE [LARGE SCALE GENOMIC DNA]</scope>
    <source>
        <strain evidence="8 9">CBS 268.59</strain>
    </source>
</reference>
<dbReference type="GO" id="GO:0043531">
    <property type="term" value="F:ADP binding"/>
    <property type="evidence" value="ECO:0007669"/>
    <property type="project" value="InterPro"/>
</dbReference>
<dbReference type="Gene3D" id="3.40.50.1820">
    <property type="entry name" value="alpha/beta hydrolase"/>
    <property type="match status" value="1"/>
</dbReference>
<keyword evidence="6" id="KW-0472">Membrane</keyword>
<proteinExistence type="predicted"/>
<sequence length="1521" mass="171714">MASQISFLREIYILELPQSAEVDIVAVHGLSPLKNLKHAEDTWTAKSNGKMWLRDFLPHKTPNCRIFLFGYNSNAALSTSTAGVQDQAETLFSRLIWERKAAPNRPLLFICHSLGGLIVKQGLMLCRMNDRLLPLYKSTYGLVFFATPHRGGKHAGTGALIASIAKGILGNESNNYISALKSNSYFAEILRNTFMERQEDFNVLTFYETLPVPHVGIVVERESAVLGLPGEREIKINMHADHSNICKFEDENGEDFRPVWQAIQGLVEAAVKNAEQLAALASAQTSRHVIQPLASAQPSFPSNILPNSIAPHYVERSDLSSRLYELLHLPAEDGFDNDIAGFPTVVLVHGLAGSGKTQLVRRFAAKWQREHEHCYWFDASSLGDLKGGFKEFADEANIPSSSSSVKASLRSSVQQVIKYISKSEFEWLLVFDNYDLSSNQRFDLRSFFPAGFNGKIIVTSRNRDVAEEIGARGLHVDTMTDGEAVRLLRRSAGLAVNNADRSQQEEHFVATDLLGSLPLAIAQGGAFIKQRKIGGPTDIERLQEYEMMFRDHQTMILNGESGGLVRQYGVSVITSWDMSFRVVMADHPTAAQLLLFLGFLHHSNIPQSLFEVVFASKSKLVSHDGIDITTSPFQWVGKILEGDRSGRWDKTTFKISMAILENFSLVRCFDGLNYNMHPLVHTWTRISQDQAIKDVNTRARLALSMLAKVNRRDLDRHSKGKRKLQTQYASHLASALNSTRKHTKLLEMGGPGDLRAVSIMRIANTLDSEFLPFVQKAQRFVDSLTVLALYNGARRGGLDEISTIQALRNVLVQIAGDSRYALVAGTLVETLPHLLPVAASANSSVDLVEQQISIHFTRLPILRTLGKKLDLRRELNQILDLVETHRSELGPEEVLSKNIIVLGALETEIDIEQVPDLLTRIDTLIPTSEQNLDQGNEFYTYRARQLRANLIGRTGKQPEAIEATRSLLMSAKKSIGLSSNIILGLTHQLNIFLIREEGYSEIAQNCRYIFALLSKELGPFHEDSLLEKRNVIENERKHAYQVGLIKFDEYSGDPRVFGVDHCLELPDAMITITLELAIAYKAFAMNDDIEPLWNGVLKHARYEEAGHELVHDYVRAFEATADAAEKQGYRYYGLLFRSSAKQMQESYDKSKTERGEPRYEQLGRLKGLWDDLNLLHDAHIEAFKHADNGCPREIGERFIRAIRDAPYGTQPAMLFLANHFIDWMLRSEICTTSSPVHCNILESLCDLSEKHFGHWKDSMNTTIATINFVICQKLVGQDAQILGIENELLHSRIIEEKGPPRFIPGRKLVRLLPGTIAIEILNIEYKRRGWYLSSERIYELVYDDFINSLGISSELTVTQMKLLFEMYGRLDMFDRMEVRLTHLESCLGPSTATENGIILNAVDAALKWCTFRGVNECSWHLARWLFRCIWRYGNIQWKIQICKDYESISEKFGTDEDVDFVVDARKTAELLFKVKESFVSIEVPPEGSEYLVDHKLTQGELLEKFKYIGDEWCARTGHKNT</sequence>
<accession>A0A8T9CA58</accession>
<evidence type="ECO:0000256" key="3">
    <source>
        <dbReference type="ARBA" id="ARBA00004370"/>
    </source>
</evidence>
<dbReference type="SUPFAM" id="SSF52540">
    <property type="entry name" value="P-loop containing nucleoside triphosphate hydrolases"/>
    <property type="match status" value="1"/>
</dbReference>
<dbReference type="GO" id="GO:0005739">
    <property type="term" value="C:mitochondrion"/>
    <property type="evidence" value="ECO:0007669"/>
    <property type="project" value="UniProtKB-SubCell"/>
</dbReference>
<evidence type="ECO:0000256" key="4">
    <source>
        <dbReference type="ARBA" id="ARBA00022824"/>
    </source>
</evidence>
<keyword evidence="5" id="KW-0496">Mitochondrion</keyword>
<dbReference type="PANTHER" id="PTHR48182:SF2">
    <property type="entry name" value="PROTEIN SERAC1"/>
    <property type="match status" value="1"/>
</dbReference>
<dbReference type="InterPro" id="IPR027417">
    <property type="entry name" value="P-loop_NTPase"/>
</dbReference>
<evidence type="ECO:0000256" key="5">
    <source>
        <dbReference type="ARBA" id="ARBA00023128"/>
    </source>
</evidence>
<dbReference type="Proteomes" id="UP000469558">
    <property type="component" value="Unassembled WGS sequence"/>
</dbReference>
<keyword evidence="9" id="KW-1185">Reference proteome</keyword>
<name>A0A8T9CA58_9HELO</name>
<organism evidence="8 9">
    <name type="scientific">Lachnellula suecica</name>
    <dbReference type="NCBI Taxonomy" id="602035"/>
    <lineage>
        <taxon>Eukaryota</taxon>
        <taxon>Fungi</taxon>
        <taxon>Dikarya</taxon>
        <taxon>Ascomycota</taxon>
        <taxon>Pezizomycotina</taxon>
        <taxon>Leotiomycetes</taxon>
        <taxon>Helotiales</taxon>
        <taxon>Lachnaceae</taxon>
        <taxon>Lachnellula</taxon>
    </lineage>
</organism>
<dbReference type="InterPro" id="IPR029058">
    <property type="entry name" value="AB_hydrolase_fold"/>
</dbReference>
<evidence type="ECO:0000256" key="6">
    <source>
        <dbReference type="ARBA" id="ARBA00023136"/>
    </source>
</evidence>
<dbReference type="InterPro" id="IPR002182">
    <property type="entry name" value="NB-ARC"/>
</dbReference>
<dbReference type="Gene3D" id="3.40.50.300">
    <property type="entry name" value="P-loop containing nucleotide triphosphate hydrolases"/>
    <property type="match status" value="1"/>
</dbReference>
<dbReference type="GO" id="GO:0005783">
    <property type="term" value="C:endoplasmic reticulum"/>
    <property type="evidence" value="ECO:0007669"/>
    <property type="project" value="UniProtKB-SubCell"/>
</dbReference>
<keyword evidence="4" id="KW-0256">Endoplasmic reticulum</keyword>
<protein>
    <submittedName>
        <fullName evidence="8">Protein SERAC1</fullName>
    </submittedName>
</protein>
<dbReference type="SUPFAM" id="SSF53474">
    <property type="entry name" value="alpha/beta-Hydrolases"/>
    <property type="match status" value="1"/>
</dbReference>
<dbReference type="EMBL" id="QGMK01000390">
    <property type="protein sequence ID" value="TVY82002.1"/>
    <property type="molecule type" value="Genomic_DNA"/>
</dbReference>
<gene>
    <name evidence="8" type="primary">serac1_0</name>
    <name evidence="8" type="ORF">LSUE1_G002890</name>
</gene>
<evidence type="ECO:0000313" key="8">
    <source>
        <dbReference type="EMBL" id="TVY82002.1"/>
    </source>
</evidence>
<comment type="subcellular location">
    <subcellularLocation>
        <location evidence="2">Endoplasmic reticulum</location>
    </subcellularLocation>
    <subcellularLocation>
        <location evidence="3">Membrane</location>
    </subcellularLocation>
    <subcellularLocation>
        <location evidence="1">Mitochondrion</location>
    </subcellularLocation>
</comment>
<evidence type="ECO:0000313" key="9">
    <source>
        <dbReference type="Proteomes" id="UP000469558"/>
    </source>
</evidence>
<evidence type="ECO:0000256" key="1">
    <source>
        <dbReference type="ARBA" id="ARBA00004173"/>
    </source>
</evidence>
<evidence type="ECO:0000259" key="7">
    <source>
        <dbReference type="Pfam" id="PF00931"/>
    </source>
</evidence>
<dbReference type="Pfam" id="PF00931">
    <property type="entry name" value="NB-ARC"/>
    <property type="match status" value="1"/>
</dbReference>
<dbReference type="PANTHER" id="PTHR48182">
    <property type="entry name" value="PROTEIN SERAC1"/>
    <property type="match status" value="1"/>
</dbReference>
<feature type="domain" description="NB-ARC" evidence="7">
    <location>
        <begin position="344"/>
        <end position="491"/>
    </location>
</feature>